<dbReference type="InterPro" id="IPR050645">
    <property type="entry name" value="Histidine_acid_phosphatase"/>
</dbReference>
<dbReference type="CDD" id="cd07061">
    <property type="entry name" value="HP_HAP_like"/>
    <property type="match status" value="1"/>
</dbReference>
<proteinExistence type="inferred from homology"/>
<dbReference type="STRING" id="645134.A0A0L0HTL7"/>
<gene>
    <name evidence="2" type="ORF">SPPG_01642</name>
</gene>
<evidence type="ECO:0000256" key="1">
    <source>
        <dbReference type="ARBA" id="ARBA00005375"/>
    </source>
</evidence>
<protein>
    <recommendedName>
        <fullName evidence="4">Histidine acid phosphatase</fullName>
    </recommendedName>
</protein>
<sequence length="457" mass="51524">MLITRSSVIVLSVVLFFFIGSALLAHGLYVPLVVQQESDQTLWEGRESKGPEFAYCHARTPDVETYKRPKDAKLLQTIAVIRHGDRSPIAVLPYENVTWECASLDQNIPAPGFNNGRGKLQTALHMSVPGDNPFSAAIWSGSCAPGQLTPKGAKQQIKLGKAFGDIYKHLIRKGSIKVRSTDVWRTQQSAEALLAGMNSRVSISRQPVVVKTVPLRIETMVPNTEACPRVTQLWHDNQGQDVEWSSYLTRNEGLRKRLDEIMGTEELWDSANYRSFDRYFDVIAGRTCNNKPLPCSPGRAINGDCVTSEMAEQIFENGNWETKRLFAEGPFAKELVTISIGDWLREIRNLMEAHEQRNEDRVHFSLYSGHDTTVAPLLGALGARGRQMNWPPYASNILIELWKQAKVDHEALFVRVLYNGEPLDVEWCDLSWCSLSEFKKHIGQFVPVELVKECQLQ</sequence>
<evidence type="ECO:0008006" key="4">
    <source>
        <dbReference type="Google" id="ProtNLM"/>
    </source>
</evidence>
<dbReference type="InParanoid" id="A0A0L0HTL7"/>
<dbReference type="InterPro" id="IPR029033">
    <property type="entry name" value="His_PPase_superfam"/>
</dbReference>
<evidence type="ECO:0000313" key="3">
    <source>
        <dbReference type="Proteomes" id="UP000053201"/>
    </source>
</evidence>
<name>A0A0L0HTL7_SPIPD</name>
<comment type="similarity">
    <text evidence="1">Belongs to the histidine acid phosphatase family.</text>
</comment>
<dbReference type="Gene3D" id="3.40.50.1240">
    <property type="entry name" value="Phosphoglycerate mutase-like"/>
    <property type="match status" value="1"/>
</dbReference>
<dbReference type="PROSITE" id="PS00778">
    <property type="entry name" value="HIS_ACID_PHOSPHAT_2"/>
    <property type="match status" value="1"/>
</dbReference>
<dbReference type="AlphaFoldDB" id="A0A0L0HTL7"/>
<dbReference type="PANTHER" id="PTHR11567:SF195">
    <property type="entry name" value="ACID PHOSPHATASE, PUTATIVE (AFU_ORTHOLOGUE AFUA_3G14570)-RELATED"/>
    <property type="match status" value="1"/>
</dbReference>
<keyword evidence="3" id="KW-1185">Reference proteome</keyword>
<dbReference type="Proteomes" id="UP000053201">
    <property type="component" value="Unassembled WGS sequence"/>
</dbReference>
<dbReference type="OrthoDB" id="10257284at2759"/>
<dbReference type="InterPro" id="IPR000560">
    <property type="entry name" value="His_Pase_clade-2"/>
</dbReference>
<organism evidence="2 3">
    <name type="scientific">Spizellomyces punctatus (strain DAOM BR117)</name>
    <dbReference type="NCBI Taxonomy" id="645134"/>
    <lineage>
        <taxon>Eukaryota</taxon>
        <taxon>Fungi</taxon>
        <taxon>Fungi incertae sedis</taxon>
        <taxon>Chytridiomycota</taxon>
        <taxon>Chytridiomycota incertae sedis</taxon>
        <taxon>Chytridiomycetes</taxon>
        <taxon>Spizellomycetales</taxon>
        <taxon>Spizellomycetaceae</taxon>
        <taxon>Spizellomyces</taxon>
    </lineage>
</organism>
<evidence type="ECO:0000313" key="2">
    <source>
        <dbReference type="EMBL" id="KND04209.1"/>
    </source>
</evidence>
<reference evidence="2 3" key="1">
    <citation type="submission" date="2009-08" db="EMBL/GenBank/DDBJ databases">
        <title>The Genome Sequence of Spizellomyces punctatus strain DAOM BR117.</title>
        <authorList>
            <consortium name="The Broad Institute Genome Sequencing Platform"/>
            <person name="Russ C."/>
            <person name="Cuomo C."/>
            <person name="Shea T."/>
            <person name="Young S.K."/>
            <person name="Zeng Q."/>
            <person name="Koehrsen M."/>
            <person name="Haas B."/>
            <person name="Borodovsky M."/>
            <person name="Guigo R."/>
            <person name="Alvarado L."/>
            <person name="Berlin A."/>
            <person name="Bochicchio J."/>
            <person name="Borenstein D."/>
            <person name="Chapman S."/>
            <person name="Chen Z."/>
            <person name="Engels R."/>
            <person name="Freedman E."/>
            <person name="Gellesch M."/>
            <person name="Goldberg J."/>
            <person name="Griggs A."/>
            <person name="Gujja S."/>
            <person name="Heiman D."/>
            <person name="Hepburn T."/>
            <person name="Howarth C."/>
            <person name="Jen D."/>
            <person name="Larson L."/>
            <person name="Lewis B."/>
            <person name="Mehta T."/>
            <person name="Park D."/>
            <person name="Pearson M."/>
            <person name="Roberts A."/>
            <person name="Saif S."/>
            <person name="Shenoy N."/>
            <person name="Sisk P."/>
            <person name="Stolte C."/>
            <person name="Sykes S."/>
            <person name="Thomson T."/>
            <person name="Walk T."/>
            <person name="White J."/>
            <person name="Yandava C."/>
            <person name="Burger G."/>
            <person name="Gray M.W."/>
            <person name="Holland P.W.H."/>
            <person name="King N."/>
            <person name="Lang F.B.F."/>
            <person name="Roger A.J."/>
            <person name="Ruiz-Trillo I."/>
            <person name="Lander E."/>
            <person name="Nusbaum C."/>
        </authorList>
    </citation>
    <scope>NUCLEOTIDE SEQUENCE [LARGE SCALE GENOMIC DNA]</scope>
    <source>
        <strain evidence="2 3">DAOM BR117</strain>
    </source>
</reference>
<dbReference type="InterPro" id="IPR033379">
    <property type="entry name" value="Acid_Pase_AS"/>
</dbReference>
<dbReference type="VEuPathDB" id="FungiDB:SPPG_01642"/>
<dbReference type="OMA" id="YIWNAAE"/>
<dbReference type="RefSeq" id="XP_016612248.1">
    <property type="nucleotide sequence ID" value="XM_016749961.1"/>
</dbReference>
<dbReference type="EMBL" id="KQ257451">
    <property type="protein sequence ID" value="KND04209.1"/>
    <property type="molecule type" value="Genomic_DNA"/>
</dbReference>
<dbReference type="eggNOG" id="KOG3720">
    <property type="taxonomic scope" value="Eukaryota"/>
</dbReference>
<dbReference type="GO" id="GO:0016791">
    <property type="term" value="F:phosphatase activity"/>
    <property type="evidence" value="ECO:0007669"/>
    <property type="project" value="TreeGrafter"/>
</dbReference>
<dbReference type="GeneID" id="27685293"/>
<accession>A0A0L0HTL7</accession>
<dbReference type="PANTHER" id="PTHR11567">
    <property type="entry name" value="ACID PHOSPHATASE-RELATED"/>
    <property type="match status" value="1"/>
</dbReference>
<dbReference type="Pfam" id="PF00328">
    <property type="entry name" value="His_Phos_2"/>
    <property type="match status" value="1"/>
</dbReference>
<dbReference type="SUPFAM" id="SSF53254">
    <property type="entry name" value="Phosphoglycerate mutase-like"/>
    <property type="match status" value="1"/>
</dbReference>